<keyword evidence="2" id="KW-1185">Reference proteome</keyword>
<evidence type="ECO:0000313" key="1">
    <source>
        <dbReference type="EMBL" id="PPR04428.1"/>
    </source>
</evidence>
<protein>
    <submittedName>
        <fullName evidence="1">Uncharacterized protein</fullName>
    </submittedName>
</protein>
<dbReference type="Proteomes" id="UP000284842">
    <property type="component" value="Unassembled WGS sequence"/>
</dbReference>
<sequence length="209" mass="22921">MLLEARRQDLSCHIPKSTVLSPGDQETRMRTDMRYGIVDPMMYPQPLVCPSPGENPTPADFVPSTNGLVDGLGEISSSKLASLILHEASISPKVDAFLLDSATHSKFSKDNLGTLTKDPQAAQKLFDGCVPLWFIREWDGKQIKSNVLAVVFPIQPHTLVCVQETTSPFPIIAFRPFGSTRGYEAIIHRSVDIVLCLDTLSTTLPANSK</sequence>
<gene>
    <name evidence="1" type="ORF">CVT24_013248</name>
</gene>
<reference evidence="1 2" key="1">
    <citation type="journal article" date="2018" name="Evol. Lett.">
        <title>Horizontal gene cluster transfer increased hallucinogenic mushroom diversity.</title>
        <authorList>
            <person name="Reynolds H.T."/>
            <person name="Vijayakumar V."/>
            <person name="Gluck-Thaler E."/>
            <person name="Korotkin H.B."/>
            <person name="Matheny P.B."/>
            <person name="Slot J.C."/>
        </authorList>
    </citation>
    <scope>NUCLEOTIDE SEQUENCE [LARGE SCALE GENOMIC DNA]</scope>
    <source>
        <strain evidence="1 2">2629</strain>
    </source>
</reference>
<evidence type="ECO:0000313" key="2">
    <source>
        <dbReference type="Proteomes" id="UP000284842"/>
    </source>
</evidence>
<dbReference type="AlphaFoldDB" id="A0A409YN20"/>
<name>A0A409YN20_9AGAR</name>
<dbReference type="OrthoDB" id="2634326at2759"/>
<organism evidence="1 2">
    <name type="scientific">Panaeolus cyanescens</name>
    <dbReference type="NCBI Taxonomy" id="181874"/>
    <lineage>
        <taxon>Eukaryota</taxon>
        <taxon>Fungi</taxon>
        <taxon>Dikarya</taxon>
        <taxon>Basidiomycota</taxon>
        <taxon>Agaricomycotina</taxon>
        <taxon>Agaricomycetes</taxon>
        <taxon>Agaricomycetidae</taxon>
        <taxon>Agaricales</taxon>
        <taxon>Agaricineae</taxon>
        <taxon>Galeropsidaceae</taxon>
        <taxon>Panaeolus</taxon>
    </lineage>
</organism>
<dbReference type="EMBL" id="NHTK01000947">
    <property type="protein sequence ID" value="PPR04428.1"/>
    <property type="molecule type" value="Genomic_DNA"/>
</dbReference>
<dbReference type="InParanoid" id="A0A409YN20"/>
<accession>A0A409YN20</accession>
<proteinExistence type="predicted"/>
<comment type="caution">
    <text evidence="1">The sequence shown here is derived from an EMBL/GenBank/DDBJ whole genome shotgun (WGS) entry which is preliminary data.</text>
</comment>